<keyword evidence="3" id="KW-1185">Reference proteome</keyword>
<protein>
    <submittedName>
        <fullName evidence="2">Uncharacterized protein</fullName>
    </submittedName>
</protein>
<dbReference type="EMBL" id="JAIWYP010000002">
    <property type="protein sequence ID" value="KAH3873460.1"/>
    <property type="molecule type" value="Genomic_DNA"/>
</dbReference>
<accession>A0A9D4MC04</accession>
<comment type="caution">
    <text evidence="2">The sequence shown here is derived from an EMBL/GenBank/DDBJ whole genome shotgun (WGS) entry which is preliminary data.</text>
</comment>
<gene>
    <name evidence="2" type="ORF">DPMN_036695</name>
</gene>
<feature type="compositionally biased region" description="Polar residues" evidence="1">
    <location>
        <begin position="71"/>
        <end position="83"/>
    </location>
</feature>
<feature type="compositionally biased region" description="Polar residues" evidence="1">
    <location>
        <begin position="104"/>
        <end position="117"/>
    </location>
</feature>
<evidence type="ECO:0000313" key="2">
    <source>
        <dbReference type="EMBL" id="KAH3873460.1"/>
    </source>
</evidence>
<feature type="region of interest" description="Disordered" evidence="1">
    <location>
        <begin position="67"/>
        <end position="126"/>
    </location>
</feature>
<reference evidence="2" key="2">
    <citation type="submission" date="2020-11" db="EMBL/GenBank/DDBJ databases">
        <authorList>
            <person name="McCartney M.A."/>
            <person name="Auch B."/>
            <person name="Kono T."/>
            <person name="Mallez S."/>
            <person name="Becker A."/>
            <person name="Gohl D.M."/>
            <person name="Silverstein K.A.T."/>
            <person name="Koren S."/>
            <person name="Bechman K.B."/>
            <person name="Herman A."/>
            <person name="Abrahante J.E."/>
            <person name="Garbe J."/>
        </authorList>
    </citation>
    <scope>NUCLEOTIDE SEQUENCE</scope>
    <source>
        <strain evidence="2">Duluth1</strain>
        <tissue evidence="2">Whole animal</tissue>
    </source>
</reference>
<proteinExistence type="predicted"/>
<organism evidence="2 3">
    <name type="scientific">Dreissena polymorpha</name>
    <name type="common">Zebra mussel</name>
    <name type="synonym">Mytilus polymorpha</name>
    <dbReference type="NCBI Taxonomy" id="45954"/>
    <lineage>
        <taxon>Eukaryota</taxon>
        <taxon>Metazoa</taxon>
        <taxon>Spiralia</taxon>
        <taxon>Lophotrochozoa</taxon>
        <taxon>Mollusca</taxon>
        <taxon>Bivalvia</taxon>
        <taxon>Autobranchia</taxon>
        <taxon>Heteroconchia</taxon>
        <taxon>Euheterodonta</taxon>
        <taxon>Imparidentia</taxon>
        <taxon>Neoheterodontei</taxon>
        <taxon>Myida</taxon>
        <taxon>Dreissenoidea</taxon>
        <taxon>Dreissenidae</taxon>
        <taxon>Dreissena</taxon>
    </lineage>
</organism>
<sequence>MGCSSSISAGFKGKSLPFSPDIETETTTEEAKLLMQKVSCENGQSNGFHSMHINHTQIVIISKDVEKEAQQNDSENTEVSMHNNSEHHKKVLETDSRIEIPSIGSRTNSDTSLQRRTLSPRALRSQSLPGTIKGVLKTGRTDMRDQMIASRPIKTVTFVDSVTVLTVH</sequence>
<dbReference type="AlphaFoldDB" id="A0A9D4MC04"/>
<reference evidence="2" key="1">
    <citation type="journal article" date="2019" name="bioRxiv">
        <title>The Genome of the Zebra Mussel, Dreissena polymorpha: A Resource for Invasive Species Research.</title>
        <authorList>
            <person name="McCartney M.A."/>
            <person name="Auch B."/>
            <person name="Kono T."/>
            <person name="Mallez S."/>
            <person name="Zhang Y."/>
            <person name="Obille A."/>
            <person name="Becker A."/>
            <person name="Abrahante J.E."/>
            <person name="Garbe J."/>
            <person name="Badalamenti J.P."/>
            <person name="Herman A."/>
            <person name="Mangelson H."/>
            <person name="Liachko I."/>
            <person name="Sullivan S."/>
            <person name="Sone E.D."/>
            <person name="Koren S."/>
            <person name="Silverstein K.A.T."/>
            <person name="Beckman K.B."/>
            <person name="Gohl D.M."/>
        </authorList>
    </citation>
    <scope>NUCLEOTIDE SEQUENCE</scope>
    <source>
        <strain evidence="2">Duluth1</strain>
        <tissue evidence="2">Whole animal</tissue>
    </source>
</reference>
<evidence type="ECO:0000313" key="3">
    <source>
        <dbReference type="Proteomes" id="UP000828390"/>
    </source>
</evidence>
<dbReference type="Proteomes" id="UP000828390">
    <property type="component" value="Unassembled WGS sequence"/>
</dbReference>
<name>A0A9D4MC04_DREPO</name>
<evidence type="ECO:0000256" key="1">
    <source>
        <dbReference type="SAM" id="MobiDB-lite"/>
    </source>
</evidence>